<sequence>MKFKVEISKADYDAFNAYASSKLLKSHYWLAVIKNVILWLVLGAIFMSFFQFLSGGIESKYFYTILAISTPLLIYIVLGKLEEHKLVKSFTPNQNGIMIGSKEFEINSDGIKETHLFGHNFYKWNVVENIEEANGSVYVFVDKVLALIFTSESFESKEIKDEFLSKVQKYV</sequence>
<gene>
    <name evidence="3" type="ORF">RI845_15005</name>
</gene>
<reference evidence="4" key="1">
    <citation type="submission" date="2023-09" db="EMBL/GenBank/DDBJ databases">
        <authorList>
            <person name="Li S."/>
            <person name="Li X."/>
            <person name="Zhang C."/>
            <person name="Zhao Z."/>
        </authorList>
    </citation>
    <scope>NUCLEOTIDE SEQUENCE [LARGE SCALE GENOMIC DNA]</scope>
    <source>
        <strain evidence="4">SQ345</strain>
    </source>
</reference>
<evidence type="ECO:0000313" key="3">
    <source>
        <dbReference type="EMBL" id="WNC67823.1"/>
    </source>
</evidence>
<keyword evidence="1" id="KW-0812">Transmembrane</keyword>
<proteinExistence type="predicted"/>
<keyword evidence="1" id="KW-1133">Transmembrane helix</keyword>
<protein>
    <submittedName>
        <fullName evidence="3">YcxB family protein</fullName>
    </submittedName>
</protein>
<dbReference type="InterPro" id="IPR025588">
    <property type="entry name" value="YcxB-like_C"/>
</dbReference>
<feature type="transmembrane region" description="Helical" evidence="1">
    <location>
        <begin position="28"/>
        <end position="49"/>
    </location>
</feature>
<name>A0ABY9TGA9_9GAMM</name>
<organism evidence="3 4">
    <name type="scientific">Thalassotalea nanhaiensis</name>
    <dbReference type="NCBI Taxonomy" id="3065648"/>
    <lineage>
        <taxon>Bacteria</taxon>
        <taxon>Pseudomonadati</taxon>
        <taxon>Pseudomonadota</taxon>
        <taxon>Gammaproteobacteria</taxon>
        <taxon>Alteromonadales</taxon>
        <taxon>Colwelliaceae</taxon>
        <taxon>Thalassotalea</taxon>
    </lineage>
</organism>
<keyword evidence="4" id="KW-1185">Reference proteome</keyword>
<dbReference type="Pfam" id="PF14317">
    <property type="entry name" value="YcxB"/>
    <property type="match status" value="1"/>
</dbReference>
<evidence type="ECO:0000256" key="1">
    <source>
        <dbReference type="SAM" id="Phobius"/>
    </source>
</evidence>
<dbReference type="EMBL" id="CP134146">
    <property type="protein sequence ID" value="WNC67823.1"/>
    <property type="molecule type" value="Genomic_DNA"/>
</dbReference>
<evidence type="ECO:0000259" key="2">
    <source>
        <dbReference type="Pfam" id="PF14317"/>
    </source>
</evidence>
<feature type="transmembrane region" description="Helical" evidence="1">
    <location>
        <begin position="61"/>
        <end position="78"/>
    </location>
</feature>
<evidence type="ECO:0000313" key="4">
    <source>
        <dbReference type="Proteomes" id="UP001248581"/>
    </source>
</evidence>
<dbReference type="Proteomes" id="UP001248581">
    <property type="component" value="Chromosome"/>
</dbReference>
<keyword evidence="1" id="KW-0472">Membrane</keyword>
<accession>A0ABY9TGA9</accession>
<feature type="domain" description="YcxB-like C-terminal" evidence="2">
    <location>
        <begin position="107"/>
        <end position="164"/>
    </location>
</feature>
<dbReference type="RefSeq" id="WP_348386982.1">
    <property type="nucleotide sequence ID" value="NZ_CP134146.1"/>
</dbReference>